<evidence type="ECO:0000313" key="2">
    <source>
        <dbReference type="EMBL" id="OHA85587.1"/>
    </source>
</evidence>
<evidence type="ECO:0008006" key="4">
    <source>
        <dbReference type="Google" id="ProtNLM"/>
    </source>
</evidence>
<proteinExistence type="predicted"/>
<evidence type="ECO:0000256" key="1">
    <source>
        <dbReference type="SAM" id="Phobius"/>
    </source>
</evidence>
<dbReference type="AlphaFoldDB" id="A0A1G2SKM7"/>
<dbReference type="STRING" id="1802730.A2591_00285"/>
<comment type="caution">
    <text evidence="2">The sequence shown here is derived from an EMBL/GenBank/DDBJ whole genome shotgun (WGS) entry which is preliminary data.</text>
</comment>
<feature type="transmembrane region" description="Helical" evidence="1">
    <location>
        <begin position="93"/>
        <end position="118"/>
    </location>
</feature>
<gene>
    <name evidence="2" type="ORF">A2591_00285</name>
</gene>
<keyword evidence="1" id="KW-1133">Transmembrane helix</keyword>
<dbReference type="Proteomes" id="UP000178168">
    <property type="component" value="Unassembled WGS sequence"/>
</dbReference>
<evidence type="ECO:0000313" key="3">
    <source>
        <dbReference type="Proteomes" id="UP000178168"/>
    </source>
</evidence>
<accession>A0A1G2SKM7</accession>
<name>A0A1G2SKM7_9BACT</name>
<keyword evidence="1" id="KW-0812">Transmembrane</keyword>
<dbReference type="InterPro" id="IPR043993">
    <property type="entry name" value="T4SS_pilin"/>
</dbReference>
<dbReference type="Pfam" id="PF18895">
    <property type="entry name" value="T4SS_pilin"/>
    <property type="match status" value="1"/>
</dbReference>
<dbReference type="EMBL" id="MHUZ01000021">
    <property type="protein sequence ID" value="OHA85587.1"/>
    <property type="molecule type" value="Genomic_DNA"/>
</dbReference>
<organism evidence="2 3">
    <name type="scientific">Candidatus Yonathbacteria bacterium RIFOXYD1_FULL_52_36</name>
    <dbReference type="NCBI Taxonomy" id="1802730"/>
    <lineage>
        <taxon>Bacteria</taxon>
        <taxon>Candidatus Yonathiibacteriota</taxon>
    </lineage>
</organism>
<reference evidence="2 3" key="1">
    <citation type="journal article" date="2016" name="Nat. Commun.">
        <title>Thousands of microbial genomes shed light on interconnected biogeochemical processes in an aquifer system.</title>
        <authorList>
            <person name="Anantharaman K."/>
            <person name="Brown C.T."/>
            <person name="Hug L.A."/>
            <person name="Sharon I."/>
            <person name="Castelle C.J."/>
            <person name="Probst A.J."/>
            <person name="Thomas B.C."/>
            <person name="Singh A."/>
            <person name="Wilkins M.J."/>
            <person name="Karaoz U."/>
            <person name="Brodie E.L."/>
            <person name="Williams K.H."/>
            <person name="Hubbard S.S."/>
            <person name="Banfield J.F."/>
        </authorList>
    </citation>
    <scope>NUCLEOTIDE SEQUENCE [LARGE SCALE GENOMIC DNA]</scope>
</reference>
<sequence length="126" mass="13486">MSMFQDYAARTSAVVVSFVPVLVYATAPTAIVPACEGSGCGWTQLMQLARNIVDFLLYGLALPLAAVAFAYAGFQLMIHGGSDTARQNAKDAFLWAAIGLVVAFGAWVIVKFVMTVLFEEPFRSVG</sequence>
<feature type="transmembrane region" description="Helical" evidence="1">
    <location>
        <begin position="12"/>
        <end position="32"/>
    </location>
</feature>
<feature type="transmembrane region" description="Helical" evidence="1">
    <location>
        <begin position="52"/>
        <end position="72"/>
    </location>
</feature>
<protein>
    <recommendedName>
        <fullName evidence="4">TrbC/VIRB2 family protein</fullName>
    </recommendedName>
</protein>
<keyword evidence="1" id="KW-0472">Membrane</keyword>